<evidence type="ECO:0000256" key="6">
    <source>
        <dbReference type="ARBA" id="ARBA00023242"/>
    </source>
</evidence>
<proteinExistence type="predicted"/>
<keyword evidence="6" id="KW-0539">Nucleus</keyword>
<keyword evidence="5" id="KW-0804">Transcription</keyword>
<evidence type="ECO:0000256" key="4">
    <source>
        <dbReference type="ARBA" id="ARBA00023125"/>
    </source>
</evidence>
<evidence type="ECO:0000313" key="8">
    <source>
        <dbReference type="EMBL" id="KIW79338.1"/>
    </source>
</evidence>
<dbReference type="Proteomes" id="UP000053029">
    <property type="component" value="Unassembled WGS sequence"/>
</dbReference>
<keyword evidence="3" id="KW-0805">Transcription regulation</keyword>
<keyword evidence="1" id="KW-0479">Metal-binding</keyword>
<reference evidence="8 9" key="1">
    <citation type="submission" date="2015-01" db="EMBL/GenBank/DDBJ databases">
        <title>The Genome Sequence of Fonsecaea pedrosoi CBS 271.37.</title>
        <authorList>
            <consortium name="The Broad Institute Genomics Platform"/>
            <person name="Cuomo C."/>
            <person name="de Hoog S."/>
            <person name="Gorbushina A."/>
            <person name="Stielow B."/>
            <person name="Teixiera M."/>
            <person name="Abouelleil A."/>
            <person name="Chapman S.B."/>
            <person name="Priest M."/>
            <person name="Young S.K."/>
            <person name="Wortman J."/>
            <person name="Nusbaum C."/>
            <person name="Birren B."/>
        </authorList>
    </citation>
    <scope>NUCLEOTIDE SEQUENCE [LARGE SCALE GENOMIC DNA]</scope>
    <source>
        <strain evidence="8 9">CBS 271.37</strain>
    </source>
</reference>
<evidence type="ECO:0000256" key="2">
    <source>
        <dbReference type="ARBA" id="ARBA00022833"/>
    </source>
</evidence>
<dbReference type="OrthoDB" id="2593732at2759"/>
<keyword evidence="2" id="KW-0862">Zinc</keyword>
<evidence type="ECO:0000256" key="3">
    <source>
        <dbReference type="ARBA" id="ARBA00023015"/>
    </source>
</evidence>
<feature type="signal peptide" evidence="7">
    <location>
        <begin position="1"/>
        <end position="18"/>
    </location>
</feature>
<evidence type="ECO:0000256" key="5">
    <source>
        <dbReference type="ARBA" id="ARBA00023163"/>
    </source>
</evidence>
<keyword evidence="7" id="KW-0732">Signal</keyword>
<gene>
    <name evidence="8" type="ORF">Z517_05950</name>
</gene>
<accession>A0A0D2GEV6</accession>
<keyword evidence="4" id="KW-0238">DNA-binding</keyword>
<dbReference type="EMBL" id="KN846972">
    <property type="protein sequence ID" value="KIW79338.1"/>
    <property type="molecule type" value="Genomic_DNA"/>
</dbReference>
<organism evidence="8 9">
    <name type="scientific">Fonsecaea pedrosoi CBS 271.37</name>
    <dbReference type="NCBI Taxonomy" id="1442368"/>
    <lineage>
        <taxon>Eukaryota</taxon>
        <taxon>Fungi</taxon>
        <taxon>Dikarya</taxon>
        <taxon>Ascomycota</taxon>
        <taxon>Pezizomycotina</taxon>
        <taxon>Eurotiomycetes</taxon>
        <taxon>Chaetothyriomycetidae</taxon>
        <taxon>Chaetothyriales</taxon>
        <taxon>Herpotrichiellaceae</taxon>
        <taxon>Fonsecaea</taxon>
    </lineage>
</organism>
<dbReference type="HOGENOM" id="CLU_420353_0_0_1"/>
<evidence type="ECO:0000256" key="1">
    <source>
        <dbReference type="ARBA" id="ARBA00022723"/>
    </source>
</evidence>
<dbReference type="PANTHER" id="PTHR36206:SF13">
    <property type="entry name" value="TRANSCRIPTIONAL REGULATORY PROTEIN MOC3"/>
    <property type="match status" value="1"/>
</dbReference>
<evidence type="ECO:0000256" key="7">
    <source>
        <dbReference type="SAM" id="SignalP"/>
    </source>
</evidence>
<dbReference type="PANTHER" id="PTHR36206">
    <property type="entry name" value="ASPERCRYPTIN BIOSYNTHESIS CLUSTER-SPECIFIC TRANSCRIPTION REGULATOR ATNN-RELATED"/>
    <property type="match status" value="1"/>
</dbReference>
<keyword evidence="9" id="KW-1185">Reference proteome</keyword>
<dbReference type="VEuPathDB" id="FungiDB:Z517_05950"/>
<dbReference type="STRING" id="1442368.A0A0D2GEV6"/>
<dbReference type="GeneID" id="25305440"/>
<evidence type="ECO:0008006" key="10">
    <source>
        <dbReference type="Google" id="ProtNLM"/>
    </source>
</evidence>
<evidence type="ECO:0000313" key="9">
    <source>
        <dbReference type="Proteomes" id="UP000053029"/>
    </source>
</evidence>
<name>A0A0D2GEV6_9EURO</name>
<protein>
    <recommendedName>
        <fullName evidence="10">Transcription factor domain-containing protein</fullName>
    </recommendedName>
</protein>
<dbReference type="InterPro" id="IPR052360">
    <property type="entry name" value="Transcr_Regulatory_Proteins"/>
</dbReference>
<sequence>MAFHKLRLLLFLPPTLQSSPTAHTLSHCVLLFYFSSVPSRNLADSEQDIGGSNATKHIHDAYDVPKPDEGVLPWFTSGNPIHFYDEPDLIRPTQFFVEFTAPRISSYFTEMMDSFVDDKALVQYSSNSARNFWNRLVIQASQTHACVRHSVAALSSLHEWIELTKRTPWQNHTFTLYYTKAITEINQSQSVLPLEIILISCILFAHCDFLMGASAAGLTHLKSGHRIISENRRRQASIAPEIAEFIEPIIRGFMAKSENYALREEEGPKADPANPTGVATYAVPDMPEVFEDLAQANKHLQQAVYMVLLLELGKPYHSAPMVPGVRKYVADWASAFGRWKATLELDEPLLTDWQLLLLAHHRMALLILKTLPPDNDSNYNRAAADFRIMFAQLRTFLRSGYTTMEKGQDSNLVLKVHLGFIAPLYFIATLCRVRDIRRNALEALRDLKVVEGHWNSCVAYAVAKTVVEVEETYSETLMRVQHVKLESVDREKDGTLELRYHKVPGDGTHADVVTRKITEPCCHHEPTTQWPLRNDGQKMFSLPGMIRKNTDRKARQQSHNHTVAQVQTDYSVEMSTQLSFLLVRVGITQHRNSECLPIRRIDPAVSPHIYAIDAITASLVISPQNAAWMGYLHKFHRIPSSEAMNSDLDSLS</sequence>
<dbReference type="AlphaFoldDB" id="A0A0D2GEV6"/>
<dbReference type="GO" id="GO:0003677">
    <property type="term" value="F:DNA binding"/>
    <property type="evidence" value="ECO:0007669"/>
    <property type="project" value="UniProtKB-KW"/>
</dbReference>
<dbReference type="GO" id="GO:0046872">
    <property type="term" value="F:metal ion binding"/>
    <property type="evidence" value="ECO:0007669"/>
    <property type="project" value="UniProtKB-KW"/>
</dbReference>
<feature type="chain" id="PRO_5002242569" description="Transcription factor domain-containing protein" evidence="7">
    <location>
        <begin position="19"/>
        <end position="652"/>
    </location>
</feature>
<dbReference type="RefSeq" id="XP_013283146.1">
    <property type="nucleotide sequence ID" value="XM_013427692.1"/>
</dbReference>